<dbReference type="InterPro" id="IPR041522">
    <property type="entry name" value="CdaR_GGDEF"/>
</dbReference>
<feature type="domain" description="HTH araC/xylS-type" evidence="5">
    <location>
        <begin position="637"/>
        <end position="736"/>
    </location>
</feature>
<sequence>MTKSWFYRMLLSYLPVFFILTTILFILFFGALNEQNRRDAMKANAFLARQALQYVDGSLRDIDYRVTRDILNSKELDRFFTQADKNDVYDNIVAVKAMKDLKLTFPIIHSIYFVRYRDGFVLSDKSSGLVYSYADSPFIHANRGAALSGNWTGVRTFREYASDPGEDVITLARGVPYFSASQTGLFVVNVNLSELRNKIDQMYDTEISFVHIFDLMGNNLLEKPDHRPTTREVFASFKSEYTGWQFESGLINGGIIRFMLDIYNVWFVFAMAVVLAGVGWVIYVTRRNYKPIRQIVTLIQSSSGQRTSLLNANDKNEFLYIQSTLERMMEQAKKVQRQSDEDLPLRRKYFFLGLLEGTRQIGQAEWSSQMQSFGLPDTLRAAVVFVVEIDDYAGFRKTYGGNDEPLLKFVLSTVVQETVDIFDTSAWTEWVSDRRMACVLWLPDNQSEKAKGRILEYYRVWVERELSFTVTVGTGTEVDNPSDLRASFRAALLTLDYKAVLGKNRIIRHEPAMSAQKEMYGHMKAIHALVDRFRICDEGWKEEYSLFFTEIRRSVLPRQDVVSLMRVLIDHLDRAMTSLSKEYQDVWKQKAPADLQYATDQWDTLEEAERLCLDVLDAISSDLMKLRDSKQYRTVIREVRKYIEDHYANPNLSLDHLSEVFHMNGKYLSKLFKDEFGEKFVDFLMRIRIENAKRQLLDTKRTIQEISESVGYPSYISFNRVFKNVAGMSPGEFRKRN</sequence>
<evidence type="ECO:0000313" key="6">
    <source>
        <dbReference type="EMBL" id="UVI30182.1"/>
    </source>
</evidence>
<keyword evidence="3" id="KW-0804">Transcription</keyword>
<dbReference type="Pfam" id="PF12833">
    <property type="entry name" value="HTH_18"/>
    <property type="match status" value="1"/>
</dbReference>
<keyword evidence="4" id="KW-0812">Transmembrane</keyword>
<feature type="transmembrane region" description="Helical" evidence="4">
    <location>
        <begin position="262"/>
        <end position="283"/>
    </location>
</feature>
<dbReference type="InterPro" id="IPR018060">
    <property type="entry name" value="HTH_AraC"/>
</dbReference>
<evidence type="ECO:0000256" key="1">
    <source>
        <dbReference type="ARBA" id="ARBA00023015"/>
    </source>
</evidence>
<keyword evidence="2" id="KW-0238">DNA-binding</keyword>
<evidence type="ECO:0000313" key="7">
    <source>
        <dbReference type="Proteomes" id="UP001057877"/>
    </source>
</evidence>
<dbReference type="EMBL" id="CP091430">
    <property type="protein sequence ID" value="UVI30182.1"/>
    <property type="molecule type" value="Genomic_DNA"/>
</dbReference>
<keyword evidence="7" id="KW-1185">Reference proteome</keyword>
<organism evidence="6 7">
    <name type="scientific">Paenibacillus spongiae</name>
    <dbReference type="NCBI Taxonomy" id="2909671"/>
    <lineage>
        <taxon>Bacteria</taxon>
        <taxon>Bacillati</taxon>
        <taxon>Bacillota</taxon>
        <taxon>Bacilli</taxon>
        <taxon>Bacillales</taxon>
        <taxon>Paenibacillaceae</taxon>
        <taxon>Paenibacillus</taxon>
    </lineage>
</organism>
<dbReference type="InterPro" id="IPR009057">
    <property type="entry name" value="Homeodomain-like_sf"/>
</dbReference>
<accession>A0ABY5S8D7</accession>
<dbReference type="InterPro" id="IPR018062">
    <property type="entry name" value="HTH_AraC-typ_CS"/>
</dbReference>
<evidence type="ECO:0000256" key="2">
    <source>
        <dbReference type="ARBA" id="ARBA00023125"/>
    </source>
</evidence>
<dbReference type="Pfam" id="PF17853">
    <property type="entry name" value="GGDEF_2"/>
    <property type="match status" value="1"/>
</dbReference>
<dbReference type="PROSITE" id="PS00041">
    <property type="entry name" value="HTH_ARAC_FAMILY_1"/>
    <property type="match status" value="1"/>
</dbReference>
<dbReference type="Proteomes" id="UP001057877">
    <property type="component" value="Chromosome"/>
</dbReference>
<reference evidence="6" key="1">
    <citation type="submission" date="2022-01" db="EMBL/GenBank/DDBJ databases">
        <title>Paenibacillus spongiae sp. nov., isolated from marine sponge.</title>
        <authorList>
            <person name="Li Z."/>
            <person name="Zhang M."/>
        </authorList>
    </citation>
    <scope>NUCLEOTIDE SEQUENCE</scope>
    <source>
        <strain evidence="6">PHS-Z3</strain>
    </source>
</reference>
<keyword evidence="1" id="KW-0805">Transcription regulation</keyword>
<gene>
    <name evidence="6" type="ORF">L1F29_33255</name>
</gene>
<dbReference type="PANTHER" id="PTHR43280:SF28">
    <property type="entry name" value="HTH-TYPE TRANSCRIPTIONAL ACTIVATOR RHAS"/>
    <property type="match status" value="1"/>
</dbReference>
<name>A0ABY5S8D7_9BACL</name>
<dbReference type="SUPFAM" id="SSF46689">
    <property type="entry name" value="Homeodomain-like"/>
    <property type="match status" value="2"/>
</dbReference>
<evidence type="ECO:0000259" key="5">
    <source>
        <dbReference type="PROSITE" id="PS01124"/>
    </source>
</evidence>
<dbReference type="Gene3D" id="1.10.10.60">
    <property type="entry name" value="Homeodomain-like"/>
    <property type="match status" value="2"/>
</dbReference>
<dbReference type="PROSITE" id="PS01124">
    <property type="entry name" value="HTH_ARAC_FAMILY_2"/>
    <property type="match status" value="1"/>
</dbReference>
<evidence type="ECO:0000256" key="3">
    <source>
        <dbReference type="ARBA" id="ARBA00023163"/>
    </source>
</evidence>
<protein>
    <submittedName>
        <fullName evidence="6">Helix-turn-helix domain-containing protein</fullName>
    </submittedName>
</protein>
<keyword evidence="4" id="KW-0472">Membrane</keyword>
<dbReference type="PANTHER" id="PTHR43280">
    <property type="entry name" value="ARAC-FAMILY TRANSCRIPTIONAL REGULATOR"/>
    <property type="match status" value="1"/>
</dbReference>
<evidence type="ECO:0000256" key="4">
    <source>
        <dbReference type="SAM" id="Phobius"/>
    </source>
</evidence>
<proteinExistence type="predicted"/>
<keyword evidence="4" id="KW-1133">Transmembrane helix</keyword>
<feature type="transmembrane region" description="Helical" evidence="4">
    <location>
        <begin position="12"/>
        <end position="32"/>
    </location>
</feature>
<dbReference type="RefSeq" id="WP_258386252.1">
    <property type="nucleotide sequence ID" value="NZ_CP091430.1"/>
</dbReference>
<dbReference type="SMART" id="SM00342">
    <property type="entry name" value="HTH_ARAC"/>
    <property type="match status" value="1"/>
</dbReference>